<dbReference type="RefSeq" id="WP_040825471.1">
    <property type="nucleotide sequence ID" value="NZ_JBIAQY010000002.1"/>
</dbReference>
<evidence type="ECO:0008006" key="3">
    <source>
        <dbReference type="Google" id="ProtNLM"/>
    </source>
</evidence>
<evidence type="ECO:0000313" key="2">
    <source>
        <dbReference type="Proteomes" id="UP001601992"/>
    </source>
</evidence>
<protein>
    <recommendedName>
        <fullName evidence="3">EthD domain-containing protein</fullName>
    </recommendedName>
</protein>
<dbReference type="Gene3D" id="3.30.70.100">
    <property type="match status" value="1"/>
</dbReference>
<organism evidence="1 2">
    <name type="scientific">Nocardia jiangxiensis</name>
    <dbReference type="NCBI Taxonomy" id="282685"/>
    <lineage>
        <taxon>Bacteria</taxon>
        <taxon>Bacillati</taxon>
        <taxon>Actinomycetota</taxon>
        <taxon>Actinomycetes</taxon>
        <taxon>Mycobacteriales</taxon>
        <taxon>Nocardiaceae</taxon>
        <taxon>Nocardia</taxon>
    </lineage>
</organism>
<dbReference type="SUPFAM" id="SSF54909">
    <property type="entry name" value="Dimeric alpha+beta barrel"/>
    <property type="match status" value="1"/>
</dbReference>
<dbReference type="EMBL" id="JBIAQY010000002">
    <property type="protein sequence ID" value="MFF3567357.1"/>
    <property type="molecule type" value="Genomic_DNA"/>
</dbReference>
<accession>A0ABW6RTK8</accession>
<proteinExistence type="predicted"/>
<dbReference type="InterPro" id="IPR011008">
    <property type="entry name" value="Dimeric_a/b-barrel"/>
</dbReference>
<sequence length="112" mass="11918">MNSKMLVFSNAVAGQDDAFNDWYDNTHLADVAEVPGVVRGERYEIVPSALGGGGEPAHRYLAVYELSGDPEDVAKAFGAKAATGEIKLSPTLDMSTLSVQIWRARDTGSSAD</sequence>
<comment type="caution">
    <text evidence="1">The sequence shown here is derived from an EMBL/GenBank/DDBJ whole genome shotgun (WGS) entry which is preliminary data.</text>
</comment>
<dbReference type="Proteomes" id="UP001601992">
    <property type="component" value="Unassembled WGS sequence"/>
</dbReference>
<evidence type="ECO:0000313" key="1">
    <source>
        <dbReference type="EMBL" id="MFF3567357.1"/>
    </source>
</evidence>
<gene>
    <name evidence="1" type="ORF">ACFYXQ_06190</name>
</gene>
<name>A0ABW6RTK8_9NOCA</name>
<keyword evidence="2" id="KW-1185">Reference proteome</keyword>
<reference evidence="1 2" key="1">
    <citation type="submission" date="2024-10" db="EMBL/GenBank/DDBJ databases">
        <title>The Natural Products Discovery Center: Release of the First 8490 Sequenced Strains for Exploring Actinobacteria Biosynthetic Diversity.</title>
        <authorList>
            <person name="Kalkreuter E."/>
            <person name="Kautsar S.A."/>
            <person name="Yang D."/>
            <person name="Bader C.D."/>
            <person name="Teijaro C.N."/>
            <person name="Fluegel L."/>
            <person name="Davis C.M."/>
            <person name="Simpson J.R."/>
            <person name="Lauterbach L."/>
            <person name="Steele A.D."/>
            <person name="Gui C."/>
            <person name="Meng S."/>
            <person name="Li G."/>
            <person name="Viehrig K."/>
            <person name="Ye F."/>
            <person name="Su P."/>
            <person name="Kiefer A.F."/>
            <person name="Nichols A."/>
            <person name="Cepeda A.J."/>
            <person name="Yan W."/>
            <person name="Fan B."/>
            <person name="Jiang Y."/>
            <person name="Adhikari A."/>
            <person name="Zheng C.-J."/>
            <person name="Schuster L."/>
            <person name="Cowan T.M."/>
            <person name="Smanski M.J."/>
            <person name="Chevrette M.G."/>
            <person name="De Carvalho L.P.S."/>
            <person name="Shen B."/>
        </authorList>
    </citation>
    <scope>NUCLEOTIDE SEQUENCE [LARGE SCALE GENOMIC DNA]</scope>
    <source>
        <strain evidence="1 2">NPDC002593</strain>
    </source>
</reference>